<accession>A0AAW0B685</accession>
<evidence type="ECO:0000256" key="2">
    <source>
        <dbReference type="ARBA" id="ARBA00009761"/>
    </source>
</evidence>
<keyword evidence="6" id="KW-1185">Reference proteome</keyword>
<dbReference type="Pfam" id="PF08661">
    <property type="entry name" value="Rep_fac-A_3"/>
    <property type="match status" value="1"/>
</dbReference>
<dbReference type="Gene3D" id="2.40.50.140">
    <property type="entry name" value="Nucleic acid-binding proteins"/>
    <property type="match status" value="1"/>
</dbReference>
<organism evidence="5 6">
    <name type="scientific">Paramarasmius palmivorus</name>
    <dbReference type="NCBI Taxonomy" id="297713"/>
    <lineage>
        <taxon>Eukaryota</taxon>
        <taxon>Fungi</taxon>
        <taxon>Dikarya</taxon>
        <taxon>Basidiomycota</taxon>
        <taxon>Agaricomycotina</taxon>
        <taxon>Agaricomycetes</taxon>
        <taxon>Agaricomycetidae</taxon>
        <taxon>Agaricales</taxon>
        <taxon>Marasmiineae</taxon>
        <taxon>Marasmiaceae</taxon>
        <taxon>Paramarasmius</taxon>
    </lineage>
</organism>
<dbReference type="InterPro" id="IPR012340">
    <property type="entry name" value="NA-bd_OB-fold"/>
</dbReference>
<dbReference type="GO" id="GO:0006310">
    <property type="term" value="P:DNA recombination"/>
    <property type="evidence" value="ECO:0007669"/>
    <property type="project" value="InterPro"/>
</dbReference>
<sequence length="220" mass="24764">MSTTGFNAQTLDAWHGPRLLGFWIEIRPKITLVNSGALKPYYFRLLRHIEKEDLLKCSHPSSHPHLCDIQADNDNDQAQATTTDQSSTSPVTATTRTREEVPGHLVTSPDINALMMPQYINKRARLVGELIKVLEDQNRAILKTSDGIDVSLTYDADWDLWGSPTKYITAVGKVVDPQTMHLESFINMGKTVDLSTVEATIQIIHDPRFKNVFFPFRSSV</sequence>
<gene>
    <name evidence="5" type="ORF">VNI00_017354</name>
</gene>
<feature type="compositionally biased region" description="Low complexity" evidence="4">
    <location>
        <begin position="77"/>
        <end position="89"/>
    </location>
</feature>
<keyword evidence="3" id="KW-0539">Nucleus</keyword>
<dbReference type="InterPro" id="IPR013970">
    <property type="entry name" value="Rfa2"/>
</dbReference>
<evidence type="ECO:0000256" key="4">
    <source>
        <dbReference type="SAM" id="MobiDB-lite"/>
    </source>
</evidence>
<evidence type="ECO:0000256" key="3">
    <source>
        <dbReference type="ARBA" id="ARBA00023242"/>
    </source>
</evidence>
<evidence type="ECO:0000256" key="1">
    <source>
        <dbReference type="ARBA" id="ARBA00004123"/>
    </source>
</evidence>
<proteinExistence type="inferred from homology"/>
<dbReference type="Proteomes" id="UP001383192">
    <property type="component" value="Unassembled WGS sequence"/>
</dbReference>
<evidence type="ECO:0000313" key="6">
    <source>
        <dbReference type="Proteomes" id="UP001383192"/>
    </source>
</evidence>
<dbReference type="GO" id="GO:0003677">
    <property type="term" value="F:DNA binding"/>
    <property type="evidence" value="ECO:0007669"/>
    <property type="project" value="InterPro"/>
</dbReference>
<comment type="subcellular location">
    <subcellularLocation>
        <location evidence="1">Nucleus</location>
    </subcellularLocation>
</comment>
<feature type="region of interest" description="Disordered" evidence="4">
    <location>
        <begin position="77"/>
        <end position="100"/>
    </location>
</feature>
<dbReference type="GO" id="GO:0031981">
    <property type="term" value="C:nuclear lumen"/>
    <property type="evidence" value="ECO:0007669"/>
    <property type="project" value="UniProtKB-ARBA"/>
</dbReference>
<comment type="caution">
    <text evidence="5">The sequence shown here is derived from an EMBL/GenBank/DDBJ whole genome shotgun (WGS) entry which is preliminary data.</text>
</comment>
<name>A0AAW0B685_9AGAR</name>
<dbReference type="GO" id="GO:0006281">
    <property type="term" value="P:DNA repair"/>
    <property type="evidence" value="ECO:0007669"/>
    <property type="project" value="InterPro"/>
</dbReference>
<dbReference type="GO" id="GO:0006260">
    <property type="term" value="P:DNA replication"/>
    <property type="evidence" value="ECO:0007669"/>
    <property type="project" value="InterPro"/>
</dbReference>
<comment type="similarity">
    <text evidence="2">Belongs to the replication factor A protein 3 family.</text>
</comment>
<dbReference type="EMBL" id="JAYKXP010000169">
    <property type="protein sequence ID" value="KAK7021403.1"/>
    <property type="molecule type" value="Genomic_DNA"/>
</dbReference>
<reference evidence="5 6" key="1">
    <citation type="submission" date="2024-01" db="EMBL/GenBank/DDBJ databases">
        <title>A draft genome for a cacao thread blight-causing isolate of Paramarasmius palmivorus.</title>
        <authorList>
            <person name="Baruah I.K."/>
            <person name="Bukari Y."/>
            <person name="Amoako-Attah I."/>
            <person name="Meinhardt L.W."/>
            <person name="Bailey B.A."/>
            <person name="Cohen S.P."/>
        </authorList>
    </citation>
    <scope>NUCLEOTIDE SEQUENCE [LARGE SCALE GENOMIC DNA]</scope>
    <source>
        <strain evidence="5 6">GH-12</strain>
    </source>
</reference>
<dbReference type="SUPFAM" id="SSF50249">
    <property type="entry name" value="Nucleic acid-binding proteins"/>
    <property type="match status" value="1"/>
</dbReference>
<protein>
    <submittedName>
        <fullName evidence="5">Uncharacterized protein</fullName>
    </submittedName>
</protein>
<dbReference type="AlphaFoldDB" id="A0AAW0B685"/>
<evidence type="ECO:0000313" key="5">
    <source>
        <dbReference type="EMBL" id="KAK7021403.1"/>
    </source>
</evidence>